<dbReference type="EMBL" id="LWDX02073432">
    <property type="protein sequence ID" value="OEL13432.1"/>
    <property type="molecule type" value="Genomic_DNA"/>
</dbReference>
<dbReference type="PANTHER" id="PTHR36766">
    <property type="entry name" value="PLANT BROAD-SPECTRUM MILDEW RESISTANCE PROTEIN RPW8"/>
    <property type="match status" value="1"/>
</dbReference>
<keyword evidence="4" id="KW-1185">Reference proteome</keyword>
<gene>
    <name evidence="3" type="ORF">BAE44_0025549</name>
</gene>
<dbReference type="FunFam" id="3.40.50.300:FF:001091">
    <property type="entry name" value="Probable disease resistance protein At1g61300"/>
    <property type="match status" value="1"/>
</dbReference>
<evidence type="ECO:0000256" key="1">
    <source>
        <dbReference type="ARBA" id="ARBA00022821"/>
    </source>
</evidence>
<dbReference type="GO" id="GO:0043531">
    <property type="term" value="F:ADP binding"/>
    <property type="evidence" value="ECO:0007669"/>
    <property type="project" value="InterPro"/>
</dbReference>
<name>A0A1E5UKM8_9POAL</name>
<keyword evidence="1" id="KW-0611">Plant defense</keyword>
<protein>
    <recommendedName>
        <fullName evidence="2">NB-ARC domain-containing protein</fullName>
    </recommendedName>
</protein>
<dbReference type="Pfam" id="PF00931">
    <property type="entry name" value="NB-ARC"/>
    <property type="match status" value="1"/>
</dbReference>
<dbReference type="InterPro" id="IPR027417">
    <property type="entry name" value="P-loop_NTPase"/>
</dbReference>
<dbReference type="STRING" id="888268.A0A1E5UKM8"/>
<comment type="caution">
    <text evidence="3">The sequence shown here is derived from an EMBL/GenBank/DDBJ whole genome shotgun (WGS) entry which is preliminary data.</text>
</comment>
<dbReference type="OrthoDB" id="676742at2759"/>
<evidence type="ECO:0000259" key="2">
    <source>
        <dbReference type="Pfam" id="PF00931"/>
    </source>
</evidence>
<dbReference type="SUPFAM" id="SSF52540">
    <property type="entry name" value="P-loop containing nucleoside triphosphate hydrolases"/>
    <property type="match status" value="1"/>
</dbReference>
<dbReference type="PRINTS" id="PR00364">
    <property type="entry name" value="DISEASERSIST"/>
</dbReference>
<dbReference type="AlphaFoldDB" id="A0A1E5UKM8"/>
<proteinExistence type="predicted"/>
<dbReference type="Gene3D" id="3.40.50.300">
    <property type="entry name" value="P-loop containing nucleotide triphosphate hydrolases"/>
    <property type="match status" value="1"/>
</dbReference>
<reference evidence="3 4" key="1">
    <citation type="submission" date="2016-09" db="EMBL/GenBank/DDBJ databases">
        <title>The draft genome of Dichanthelium oligosanthes: A C3 panicoid grass species.</title>
        <authorList>
            <person name="Studer A.J."/>
            <person name="Schnable J.C."/>
            <person name="Brutnell T.P."/>
        </authorList>
    </citation>
    <scope>NUCLEOTIDE SEQUENCE [LARGE SCALE GENOMIC DNA]</scope>
    <source>
        <strain evidence="4">cv. Kellogg 1175</strain>
        <tissue evidence="3">Leaf</tissue>
    </source>
</reference>
<dbReference type="Proteomes" id="UP000095767">
    <property type="component" value="Unassembled WGS sequence"/>
</dbReference>
<sequence length="261" mass="29948">MTWKTSDQFVYVVGEHTPKGTWDYFKKIGKKPSSLFSLDEIATEVKRINQELKDLSERIDRCTKPLDSGTEIPAEHKNKQTLIDSLCFEDQSLRIIAVWGIGGVGKSTLVNSVYKTEAFRFDCHVWVSISQSYKLENIWEYMLKVLGKDKLELAPEKMNSADLRVELIKILDKKRYLIILDDVWTADALFRLREVLVDNGLGSRVIVTTRMEEAASVAAKGYKIKVEPLCDHDAWLLFVERHFRKLKIISALQIYTSAVTT</sequence>
<dbReference type="PANTHER" id="PTHR36766:SF63">
    <property type="entry name" value="NB-ARC DOMAIN-CONTAINING PROTEIN"/>
    <property type="match status" value="1"/>
</dbReference>
<evidence type="ECO:0000313" key="4">
    <source>
        <dbReference type="Proteomes" id="UP000095767"/>
    </source>
</evidence>
<feature type="domain" description="NB-ARC" evidence="2">
    <location>
        <begin position="78"/>
        <end position="244"/>
    </location>
</feature>
<dbReference type="GO" id="GO:0006952">
    <property type="term" value="P:defense response"/>
    <property type="evidence" value="ECO:0007669"/>
    <property type="project" value="UniProtKB-KW"/>
</dbReference>
<accession>A0A1E5UKM8</accession>
<evidence type="ECO:0000313" key="3">
    <source>
        <dbReference type="EMBL" id="OEL13432.1"/>
    </source>
</evidence>
<organism evidence="3 4">
    <name type="scientific">Dichanthelium oligosanthes</name>
    <dbReference type="NCBI Taxonomy" id="888268"/>
    <lineage>
        <taxon>Eukaryota</taxon>
        <taxon>Viridiplantae</taxon>
        <taxon>Streptophyta</taxon>
        <taxon>Embryophyta</taxon>
        <taxon>Tracheophyta</taxon>
        <taxon>Spermatophyta</taxon>
        <taxon>Magnoliopsida</taxon>
        <taxon>Liliopsida</taxon>
        <taxon>Poales</taxon>
        <taxon>Poaceae</taxon>
        <taxon>PACMAD clade</taxon>
        <taxon>Panicoideae</taxon>
        <taxon>Panicodae</taxon>
        <taxon>Paniceae</taxon>
        <taxon>Dichantheliinae</taxon>
        <taxon>Dichanthelium</taxon>
    </lineage>
</organism>
<dbReference type="InterPro" id="IPR002182">
    <property type="entry name" value="NB-ARC"/>
</dbReference>